<dbReference type="GO" id="GO:0016989">
    <property type="term" value="F:sigma factor antagonist activity"/>
    <property type="evidence" value="ECO:0007669"/>
    <property type="project" value="TreeGrafter"/>
</dbReference>
<evidence type="ECO:0000259" key="3">
    <source>
        <dbReference type="Pfam" id="PF16344"/>
    </source>
</evidence>
<sequence length="324" mass="36716">MKKRIRKYFNSQEPIPDKHREQELWNQLPNDAGQTDEFWQDTWNNIRRQRNRQTRIIRMKQLAVAATVTGLLLGAYYWFGVTHQVSHPPAVAAATSFKIIRNTTSDAMEVTLDDSSRVTLFPASTLRYETGFAPGKREVFLEGTALFNVEQAENKPFTVFSNNIATTVLGTTFKVTGTKETSYTSVYLYKGKVVVKSANPQQVKLSKDYFLQPGDVFHYDHQHGVAALDQPKHPVINTTHIANTTVAGVSNWYMFENQGLAEVLDQLAAIWNVPIHYNPADLQGLNFIGKIERTDTLVNVLNDIALLNNLRVVNNGKNYSIRKK</sequence>
<protein>
    <submittedName>
        <fullName evidence="4">Ferric-dicitrate binding protein FerR, regulates iron transport through sigma-19</fullName>
    </submittedName>
</protein>
<keyword evidence="1" id="KW-0812">Transmembrane</keyword>
<dbReference type="PANTHER" id="PTHR30273">
    <property type="entry name" value="PERIPLASMIC SIGNAL SENSOR AND SIGMA FACTOR ACTIVATOR FECR-RELATED"/>
    <property type="match status" value="1"/>
</dbReference>
<evidence type="ECO:0000259" key="2">
    <source>
        <dbReference type="Pfam" id="PF04773"/>
    </source>
</evidence>
<dbReference type="RefSeq" id="WP_089901283.1">
    <property type="nucleotide sequence ID" value="NZ_FOJG01000002.1"/>
</dbReference>
<dbReference type="AlphaFoldDB" id="A0A1I0SB70"/>
<dbReference type="PIRSF" id="PIRSF018266">
    <property type="entry name" value="FecR"/>
    <property type="match status" value="1"/>
</dbReference>
<accession>A0A1I0SB70</accession>
<feature type="transmembrane region" description="Helical" evidence="1">
    <location>
        <begin position="62"/>
        <end position="79"/>
    </location>
</feature>
<reference evidence="5" key="1">
    <citation type="submission" date="2016-10" db="EMBL/GenBank/DDBJ databases">
        <authorList>
            <person name="Varghese N."/>
            <person name="Submissions S."/>
        </authorList>
    </citation>
    <scope>NUCLEOTIDE SEQUENCE [LARGE SCALE GENOMIC DNA]</scope>
    <source>
        <strain evidence="5">DSM 3695</strain>
    </source>
</reference>
<keyword evidence="1" id="KW-1133">Transmembrane helix</keyword>
<gene>
    <name evidence="4" type="ORF">SAMN04488122_5741</name>
</gene>
<dbReference type="Gene3D" id="3.55.50.30">
    <property type="match status" value="1"/>
</dbReference>
<keyword evidence="5" id="KW-1185">Reference proteome</keyword>
<organism evidence="4 5">
    <name type="scientific">Chitinophaga arvensicola</name>
    <dbReference type="NCBI Taxonomy" id="29529"/>
    <lineage>
        <taxon>Bacteria</taxon>
        <taxon>Pseudomonadati</taxon>
        <taxon>Bacteroidota</taxon>
        <taxon>Chitinophagia</taxon>
        <taxon>Chitinophagales</taxon>
        <taxon>Chitinophagaceae</taxon>
        <taxon>Chitinophaga</taxon>
    </lineage>
</organism>
<feature type="domain" description="FecR protein" evidence="2">
    <location>
        <begin position="103"/>
        <end position="193"/>
    </location>
</feature>
<proteinExistence type="predicted"/>
<name>A0A1I0SB70_9BACT</name>
<evidence type="ECO:0000313" key="5">
    <source>
        <dbReference type="Proteomes" id="UP000199310"/>
    </source>
</evidence>
<dbReference type="PANTHER" id="PTHR30273:SF2">
    <property type="entry name" value="PROTEIN FECR"/>
    <property type="match status" value="1"/>
</dbReference>
<dbReference type="InterPro" id="IPR032508">
    <property type="entry name" value="FecR_C"/>
</dbReference>
<dbReference type="EMBL" id="FOJG01000002">
    <property type="protein sequence ID" value="SEW53896.1"/>
    <property type="molecule type" value="Genomic_DNA"/>
</dbReference>
<dbReference type="OrthoDB" id="1523735at2"/>
<dbReference type="Pfam" id="PF16344">
    <property type="entry name" value="FecR_C"/>
    <property type="match status" value="1"/>
</dbReference>
<keyword evidence="1" id="KW-0472">Membrane</keyword>
<dbReference type="InterPro" id="IPR012373">
    <property type="entry name" value="Ferrdict_sens_TM"/>
</dbReference>
<dbReference type="Gene3D" id="2.60.120.1440">
    <property type="match status" value="1"/>
</dbReference>
<evidence type="ECO:0000313" key="4">
    <source>
        <dbReference type="EMBL" id="SEW53896.1"/>
    </source>
</evidence>
<dbReference type="Proteomes" id="UP000199310">
    <property type="component" value="Unassembled WGS sequence"/>
</dbReference>
<dbReference type="STRING" id="29529.SAMN04488122_5741"/>
<feature type="domain" description="Protein FecR C-terminal" evidence="3">
    <location>
        <begin position="253"/>
        <end position="319"/>
    </location>
</feature>
<dbReference type="Pfam" id="PF04773">
    <property type="entry name" value="FecR"/>
    <property type="match status" value="1"/>
</dbReference>
<evidence type="ECO:0000256" key="1">
    <source>
        <dbReference type="SAM" id="Phobius"/>
    </source>
</evidence>
<dbReference type="InterPro" id="IPR006860">
    <property type="entry name" value="FecR"/>
</dbReference>